<sequence>MQKDGIRFKYVAKICSDGRLYDGGWVNEDYTPSPDTPGLVILDDFPVDDTAKHGGSDYLWDGEKLIYSPVPREEREQRERAIFLAKSGKSPEEIAALYGGDD</sequence>
<proteinExistence type="predicted"/>
<accession>A0A8S5P773</accession>
<name>A0A8S5P773_9CAUD</name>
<protein>
    <submittedName>
        <fullName evidence="1">Uncharacterized protein</fullName>
    </submittedName>
</protein>
<dbReference type="EMBL" id="BK015357">
    <property type="protein sequence ID" value="DAE02999.1"/>
    <property type="molecule type" value="Genomic_DNA"/>
</dbReference>
<organism evidence="1">
    <name type="scientific">Siphoviridae sp. ct0Ci105</name>
    <dbReference type="NCBI Taxonomy" id="2825292"/>
    <lineage>
        <taxon>Viruses</taxon>
        <taxon>Duplodnaviria</taxon>
        <taxon>Heunggongvirae</taxon>
        <taxon>Uroviricota</taxon>
        <taxon>Caudoviricetes</taxon>
    </lineage>
</organism>
<reference evidence="1" key="1">
    <citation type="journal article" date="2021" name="Proc. Natl. Acad. Sci. U.S.A.">
        <title>A Catalog of Tens of Thousands of Viruses from Human Metagenomes Reveals Hidden Associations with Chronic Diseases.</title>
        <authorList>
            <person name="Tisza M.J."/>
            <person name="Buck C.B."/>
        </authorList>
    </citation>
    <scope>NUCLEOTIDE SEQUENCE</scope>
    <source>
        <strain evidence="1">Ct0Ci105</strain>
    </source>
</reference>
<evidence type="ECO:0000313" key="1">
    <source>
        <dbReference type="EMBL" id="DAE02999.1"/>
    </source>
</evidence>